<organism evidence="1">
    <name type="scientific">Human adenovirus F serotype 41</name>
    <name type="common">HAdV-41</name>
    <name type="synonym">Human adenovirus 41</name>
    <dbReference type="NCBI Taxonomy" id="10524"/>
    <lineage>
        <taxon>Viruses</taxon>
        <taxon>Varidnaviria</taxon>
        <taxon>Bamfordvirae</taxon>
        <taxon>Preplasmiviricota</taxon>
        <taxon>Polisuviricotina</taxon>
        <taxon>Pharingeaviricetes</taxon>
        <taxon>Rowavirales</taxon>
        <taxon>Adenoviridae</taxon>
        <taxon>Mastadenovirus</taxon>
        <taxon>Mastadenovirus faecale</taxon>
        <taxon>Human mastadenovirus F</taxon>
    </lineage>
</organism>
<evidence type="ECO:0000313" key="1">
    <source>
        <dbReference type="EMBL" id="QOV03167.1"/>
    </source>
</evidence>
<organismHost>
    <name type="scientific">Homo sapiens</name>
    <name type="common">Human</name>
    <dbReference type="NCBI Taxonomy" id="9606"/>
</organismHost>
<reference evidence="1" key="1">
    <citation type="submission" date="2020-07" db="EMBL/GenBank/DDBJ databases">
        <title>Whole genomic analysis of two potential novel Human mastadenovirus species C recombinants in Brazil.</title>
        <authorList>
            <person name="Tahmasebi R."/>
            <person name="da-Costa A.C."/>
            <person name="Watanabe A.S.A."/>
            <person name="Tinker R."/>
            <person name="Milagres F.A.P."/>
            <person name="Sayao-Lobato M.C.A.B."/>
            <person name="Teles Md.A.R."/>
            <person name="Brustulin R."/>
            <person name="Chagas R.T."/>
            <person name="Alves Soares C.V.D."/>
            <person name="Villanova F."/>
            <person name="Deng X."/>
            <person name="Delwart E.L."/>
            <person name="Leal E.S."/>
            <person name="Luchs A."/>
            <person name="Sabino E.C."/>
        </authorList>
    </citation>
    <scope>NUCLEOTIDE SEQUENCE [LARGE SCALE GENOMIC DNA]</scope>
    <source>
        <strain evidence="1">119-Araguaina</strain>
    </source>
</reference>
<accession>A0A7U3RVT9</accession>
<name>A0A7U3RVT9_ADE41</name>
<dbReference type="Proteomes" id="UP000593660">
    <property type="component" value="Segment"/>
</dbReference>
<proteinExistence type="predicted"/>
<protein>
    <submittedName>
        <fullName evidence="1">Uncharacterized protein</fullName>
    </submittedName>
</protein>
<dbReference type="EMBL" id="MT790999">
    <property type="protein sequence ID" value="QOV03167.1"/>
    <property type="molecule type" value="Genomic_DNA"/>
</dbReference>
<sequence>MLERKGNILIFLVGGSVYHLTRNWLEVSEKGIHSIFVAFGYIKTLISNVVVTKHLNQKPVFGHVTLSHVVPFPIHGAFDFKLIGGKQSVIARPAHRGVEHDGHLFKSVVEVKGTIQVWNGARVGKVGIKSRTQRGGFFGFQSPIPSNATSVPFPFLRGTGNASSIRRNGIKHVCSAKVVVKRLVVGVIAQHSFQGGGGVVSHGKKVGVQINAIEPNAGSVDPQVVTQTALEDHVNVLPEVPLVGVGTR</sequence>